<dbReference type="WBParaSite" id="TASK_0000718001-mRNA-1">
    <property type="protein sequence ID" value="TASK_0000718001-mRNA-1"/>
    <property type="gene ID" value="TASK_0000718001"/>
</dbReference>
<organism evidence="1">
    <name type="scientific">Taenia asiatica</name>
    <name type="common">Asian tapeworm</name>
    <dbReference type="NCBI Taxonomy" id="60517"/>
    <lineage>
        <taxon>Eukaryota</taxon>
        <taxon>Metazoa</taxon>
        <taxon>Spiralia</taxon>
        <taxon>Lophotrochozoa</taxon>
        <taxon>Platyhelminthes</taxon>
        <taxon>Cestoda</taxon>
        <taxon>Eucestoda</taxon>
        <taxon>Cyclophyllidea</taxon>
        <taxon>Taeniidae</taxon>
        <taxon>Taenia</taxon>
    </lineage>
</organism>
<protein>
    <submittedName>
        <fullName evidence="1">Ubiquinol-cytochrome-c reductase complex cytochrome b subunit</fullName>
    </submittedName>
</protein>
<sequence length="33" mass="3905">LANIPLHFSLILYYFVYHHSFSPEKRKLGTIKA</sequence>
<proteinExistence type="predicted"/>
<name>A0A0R3W9N4_TAEAS</name>
<evidence type="ECO:0000313" key="1">
    <source>
        <dbReference type="WBParaSite" id="TASK_0000718001-mRNA-1"/>
    </source>
</evidence>
<accession>A0A0R3W9N4</accession>
<reference evidence="1" key="1">
    <citation type="submission" date="2017-02" db="UniProtKB">
        <authorList>
            <consortium name="WormBaseParasite"/>
        </authorList>
    </citation>
    <scope>IDENTIFICATION</scope>
</reference>
<dbReference type="AlphaFoldDB" id="A0A0R3W9N4"/>